<feature type="compositionally biased region" description="Low complexity" evidence="8">
    <location>
        <begin position="554"/>
        <end position="572"/>
    </location>
</feature>
<reference evidence="10 11" key="1">
    <citation type="journal article" date="2024" name="J. Plant Pathol.">
        <title>Sequence and assembly of the genome of Seiridium unicorne, isolate CBS 538.82, causal agent of cypress canker disease.</title>
        <authorList>
            <person name="Scali E."/>
            <person name="Rocca G.D."/>
            <person name="Danti R."/>
            <person name="Garbelotto M."/>
            <person name="Barberini S."/>
            <person name="Baroncelli R."/>
            <person name="Emiliani G."/>
        </authorList>
    </citation>
    <scope>NUCLEOTIDE SEQUENCE [LARGE SCALE GENOMIC DNA]</scope>
    <source>
        <strain evidence="10 11">BM-138-508</strain>
    </source>
</reference>
<evidence type="ECO:0000256" key="8">
    <source>
        <dbReference type="SAM" id="MobiDB-lite"/>
    </source>
</evidence>
<keyword evidence="5 7" id="KW-0175">Coiled coil</keyword>
<proteinExistence type="inferred from homology"/>
<feature type="compositionally biased region" description="Polar residues" evidence="8">
    <location>
        <begin position="436"/>
        <end position="445"/>
    </location>
</feature>
<comment type="similarity">
    <text evidence="2">Belongs to the nudE family.</text>
</comment>
<evidence type="ECO:0000259" key="9">
    <source>
        <dbReference type="Pfam" id="PF04880"/>
    </source>
</evidence>
<accession>A0ABR2V7W2</accession>
<protein>
    <recommendedName>
        <fullName evidence="9">NUDE domain-containing protein</fullName>
    </recommendedName>
</protein>
<dbReference type="PANTHER" id="PTHR10921">
    <property type="entry name" value="NUCLEAR DISTRIBUTION PROTEIN NUDE HOMOLOG 1"/>
    <property type="match status" value="1"/>
</dbReference>
<feature type="compositionally biased region" description="Basic and acidic residues" evidence="8">
    <location>
        <begin position="466"/>
        <end position="476"/>
    </location>
</feature>
<comment type="subcellular location">
    <subcellularLocation>
        <location evidence="1">Cytoplasm</location>
        <location evidence="1">Cytoskeleton</location>
    </subcellularLocation>
</comment>
<keyword evidence="3" id="KW-0963">Cytoplasm</keyword>
<dbReference type="Proteomes" id="UP001408356">
    <property type="component" value="Unassembled WGS sequence"/>
</dbReference>
<evidence type="ECO:0000256" key="4">
    <source>
        <dbReference type="ARBA" id="ARBA00022701"/>
    </source>
</evidence>
<dbReference type="PANTHER" id="PTHR10921:SF1">
    <property type="entry name" value="NUCLEAR DISTRIBUTION PROTEIN NUDE HOMOLOG"/>
    <property type="match status" value="1"/>
</dbReference>
<evidence type="ECO:0000256" key="1">
    <source>
        <dbReference type="ARBA" id="ARBA00004245"/>
    </source>
</evidence>
<comment type="caution">
    <text evidence="10">The sequence shown here is derived from an EMBL/GenBank/DDBJ whole genome shotgun (WGS) entry which is preliminary data.</text>
</comment>
<feature type="compositionally biased region" description="Low complexity" evidence="8">
    <location>
        <begin position="446"/>
        <end position="462"/>
    </location>
</feature>
<sequence>MAEPPSSPPNAATPEESLTWYKLQYEQLALELAEFRDSSHELEAELEKDLEAADKRERTLRDKAEGLQFEVDEWKEKCKKAKAEANSAQNTLEKEITTLRDTNRTLQLKLRDIEVANDDFERQARNTTSSLEDLESKYNQAIERSVMMEEEVKIGEQEREALRIEAQRLREELSDLKIEAEILQGKVKKAENRHLSTISTDISIPGSPTFENSPRSTASSPLITTPPDEMSLPPASKEGPILTDPPSPPMSDASASIPRPSSKLRTPAPASHKKSRLPSSANHTMTPKPKGLNSSTNIRPPGVRAVTQTRTPAPTRTSAPRSTSHRVAPSTSLTHIRTLTAQMQRLEARVQNARSKLPAPTSTPPRASPRTLLVGTGNVPSTVTIRSRKRTIGSTASSTIADDTPTQSTNVGRTGNHVPRLSTSGVSRLSFGPLPNRSNNYDPDNSSVSMSRPSSRASVSSSQFARPERPASRSEIGRPASRTSLGGAKTPLGMRPRSSMGGSMHGHSQSIGHIEFDEADEADEGRTPSRRGTYSKLDPGEGATSSIPMPRRQSGGITPSSRRSSIGIPGRTLADLGETY</sequence>
<evidence type="ECO:0000313" key="11">
    <source>
        <dbReference type="Proteomes" id="UP001408356"/>
    </source>
</evidence>
<feature type="compositionally biased region" description="Low complexity" evidence="8">
    <location>
        <begin position="493"/>
        <end position="513"/>
    </location>
</feature>
<feature type="coiled-coil region" evidence="7">
    <location>
        <begin position="25"/>
        <end position="193"/>
    </location>
</feature>
<dbReference type="EMBL" id="JARVKF010000101">
    <property type="protein sequence ID" value="KAK9422967.1"/>
    <property type="molecule type" value="Genomic_DNA"/>
</dbReference>
<feature type="compositionally biased region" description="Polar residues" evidence="8">
    <location>
        <begin position="209"/>
        <end position="223"/>
    </location>
</feature>
<feature type="region of interest" description="Disordered" evidence="8">
    <location>
        <begin position="354"/>
        <end position="580"/>
    </location>
</feature>
<feature type="compositionally biased region" description="Polar residues" evidence="8">
    <location>
        <begin position="392"/>
        <end position="413"/>
    </location>
</feature>
<feature type="compositionally biased region" description="Low complexity" evidence="8">
    <location>
        <begin position="309"/>
        <end position="322"/>
    </location>
</feature>
<dbReference type="InterPro" id="IPR033494">
    <property type="entry name" value="NUDE"/>
</dbReference>
<dbReference type="Gene3D" id="6.10.250.1080">
    <property type="match status" value="1"/>
</dbReference>
<keyword evidence="4" id="KW-0493">Microtubule</keyword>
<evidence type="ECO:0000256" key="6">
    <source>
        <dbReference type="ARBA" id="ARBA00023212"/>
    </source>
</evidence>
<keyword evidence="11" id="KW-1185">Reference proteome</keyword>
<gene>
    <name evidence="10" type="ORF">SUNI508_04634</name>
</gene>
<feature type="region of interest" description="Disordered" evidence="8">
    <location>
        <begin position="199"/>
        <end position="331"/>
    </location>
</feature>
<dbReference type="InterPro" id="IPR006964">
    <property type="entry name" value="NUDE_dom"/>
</dbReference>
<evidence type="ECO:0000313" key="10">
    <source>
        <dbReference type="EMBL" id="KAK9422967.1"/>
    </source>
</evidence>
<feature type="domain" description="NUDE" evidence="9">
    <location>
        <begin position="130"/>
        <end position="289"/>
    </location>
</feature>
<organism evidence="10 11">
    <name type="scientific">Seiridium unicorne</name>
    <dbReference type="NCBI Taxonomy" id="138068"/>
    <lineage>
        <taxon>Eukaryota</taxon>
        <taxon>Fungi</taxon>
        <taxon>Dikarya</taxon>
        <taxon>Ascomycota</taxon>
        <taxon>Pezizomycotina</taxon>
        <taxon>Sordariomycetes</taxon>
        <taxon>Xylariomycetidae</taxon>
        <taxon>Amphisphaeriales</taxon>
        <taxon>Sporocadaceae</taxon>
        <taxon>Seiridium</taxon>
    </lineage>
</organism>
<keyword evidence="6" id="KW-0206">Cytoskeleton</keyword>
<dbReference type="Pfam" id="PF04880">
    <property type="entry name" value="NUDE_C"/>
    <property type="match status" value="1"/>
</dbReference>
<evidence type="ECO:0000256" key="5">
    <source>
        <dbReference type="ARBA" id="ARBA00023054"/>
    </source>
</evidence>
<evidence type="ECO:0000256" key="7">
    <source>
        <dbReference type="SAM" id="Coils"/>
    </source>
</evidence>
<name>A0ABR2V7W2_9PEZI</name>
<evidence type="ECO:0000256" key="3">
    <source>
        <dbReference type="ARBA" id="ARBA00022490"/>
    </source>
</evidence>
<evidence type="ECO:0000256" key="2">
    <source>
        <dbReference type="ARBA" id="ARBA00007429"/>
    </source>
</evidence>